<dbReference type="Proteomes" id="UP000663855">
    <property type="component" value="Unassembled WGS sequence"/>
</dbReference>
<name>A0A816CJL2_9BILA</name>
<dbReference type="Proteomes" id="UP000663842">
    <property type="component" value="Unassembled WGS sequence"/>
</dbReference>
<dbReference type="EMBL" id="CAJNRF010009799">
    <property type="protein sequence ID" value="CAF2113926.1"/>
    <property type="molecule type" value="Genomic_DNA"/>
</dbReference>
<proteinExistence type="predicted"/>
<organism evidence="3 8">
    <name type="scientific">Rotaria magnacalcarata</name>
    <dbReference type="NCBI Taxonomy" id="392030"/>
    <lineage>
        <taxon>Eukaryota</taxon>
        <taxon>Metazoa</taxon>
        <taxon>Spiralia</taxon>
        <taxon>Gnathifera</taxon>
        <taxon>Rotifera</taxon>
        <taxon>Eurotatoria</taxon>
        <taxon>Bdelloidea</taxon>
        <taxon>Philodinida</taxon>
        <taxon>Philodinidae</taxon>
        <taxon>Rotaria</taxon>
    </lineage>
</organism>
<keyword evidence="1" id="KW-0732">Signal</keyword>
<dbReference type="SUPFAM" id="SSF48371">
    <property type="entry name" value="ARM repeat"/>
    <property type="match status" value="1"/>
</dbReference>
<dbReference type="EMBL" id="CAJNRE010013886">
    <property type="protein sequence ID" value="CAF2122623.1"/>
    <property type="molecule type" value="Genomic_DNA"/>
</dbReference>
<dbReference type="Proteomes" id="UP000663887">
    <property type="component" value="Unassembled WGS sequence"/>
</dbReference>
<evidence type="ECO:0000313" key="4">
    <source>
        <dbReference type="EMBL" id="CAF2113926.1"/>
    </source>
</evidence>
<dbReference type="Proteomes" id="UP000663856">
    <property type="component" value="Unassembled WGS sequence"/>
</dbReference>
<reference evidence="3" key="1">
    <citation type="submission" date="2021-02" db="EMBL/GenBank/DDBJ databases">
        <authorList>
            <person name="Nowell W R."/>
        </authorList>
    </citation>
    <scope>NUCLEOTIDE SEQUENCE</scope>
</reference>
<dbReference type="InterPro" id="IPR016024">
    <property type="entry name" value="ARM-type_fold"/>
</dbReference>
<evidence type="ECO:0000313" key="7">
    <source>
        <dbReference type="EMBL" id="CAF4163759.1"/>
    </source>
</evidence>
<feature type="signal peptide" evidence="1">
    <location>
        <begin position="1"/>
        <end position="18"/>
    </location>
</feature>
<evidence type="ECO:0000313" key="8">
    <source>
        <dbReference type="Proteomes" id="UP000663855"/>
    </source>
</evidence>
<dbReference type="EMBL" id="CAJNOV010018804">
    <property type="protein sequence ID" value="CAF1624267.1"/>
    <property type="molecule type" value="Genomic_DNA"/>
</dbReference>
<comment type="caution">
    <text evidence="3">The sequence shown here is derived from an EMBL/GenBank/DDBJ whole genome shotgun (WGS) entry which is preliminary data.</text>
</comment>
<dbReference type="Proteomes" id="UP000663834">
    <property type="component" value="Unassembled WGS sequence"/>
</dbReference>
<dbReference type="Proteomes" id="UP000663824">
    <property type="component" value="Unassembled WGS sequence"/>
</dbReference>
<gene>
    <name evidence="3" type="ORF">CJN711_LOCUS38425</name>
    <name evidence="2" type="ORF">KQP761_LOCUS8852</name>
    <name evidence="6" type="ORF">MBJ925_LOCUS26190</name>
    <name evidence="7" type="ORF">UXM345_LOCUS25855</name>
    <name evidence="4" type="ORF">WKI299_LOCUS22833</name>
    <name evidence="5" type="ORF">XDN619_LOCUS21825</name>
</gene>
<dbReference type="OrthoDB" id="10068065at2759"/>
<dbReference type="EMBL" id="CAJNOW010003510">
    <property type="protein sequence ID" value="CAF1383868.1"/>
    <property type="molecule type" value="Genomic_DNA"/>
</dbReference>
<evidence type="ECO:0000313" key="6">
    <source>
        <dbReference type="EMBL" id="CAF2122623.1"/>
    </source>
</evidence>
<dbReference type="EMBL" id="CAJOBF010005094">
    <property type="protein sequence ID" value="CAF4163759.1"/>
    <property type="molecule type" value="Genomic_DNA"/>
</dbReference>
<dbReference type="AlphaFoldDB" id="A0A816CJL2"/>
<evidence type="ECO:0000313" key="3">
    <source>
        <dbReference type="EMBL" id="CAF1624267.1"/>
    </source>
</evidence>
<evidence type="ECO:0000313" key="2">
    <source>
        <dbReference type="EMBL" id="CAF1383868.1"/>
    </source>
</evidence>
<evidence type="ECO:0000313" key="5">
    <source>
        <dbReference type="EMBL" id="CAF2117234.1"/>
    </source>
</evidence>
<sequence>MKAALAIVFFACIAGSMANPLAGTIQQLLGQSQGVIQAIVGQLQQSVMSLVQQALGSVQTLIGTIGGRFDFSFITDNLQHIVTAATSLLSGNLIGLATSVIGLIGRAEFNIGQIFQQFIDSVKPAIIGLGQHAMNQGLSAVLGALGSLAPTSRAIGDIFGSLSQQFSTLVGNAQTALQGALGQLAAIGSGIVDASKPHLQQLQEQLIGHGLNALGSLSETINNLHGSITGGR</sequence>
<protein>
    <submittedName>
        <fullName evidence="3">Uncharacterized protein</fullName>
    </submittedName>
</protein>
<accession>A0A816CJL2</accession>
<dbReference type="EMBL" id="CAJNRG010009816">
    <property type="protein sequence ID" value="CAF2117234.1"/>
    <property type="molecule type" value="Genomic_DNA"/>
</dbReference>
<feature type="chain" id="PRO_5036412726" evidence="1">
    <location>
        <begin position="19"/>
        <end position="232"/>
    </location>
</feature>
<evidence type="ECO:0000256" key="1">
    <source>
        <dbReference type="SAM" id="SignalP"/>
    </source>
</evidence>